<dbReference type="AlphaFoldDB" id="B8FI40"/>
<keyword evidence="1" id="KW-1133">Transmembrane helix</keyword>
<reference evidence="3 4" key="1">
    <citation type="journal article" date="2012" name="Environ. Microbiol.">
        <title>The genome sequence of Desulfatibacillum alkenivorans AK-01: a blueprint for anaerobic alkane oxidation.</title>
        <authorList>
            <person name="Callaghan A.V."/>
            <person name="Morris B.E."/>
            <person name="Pereira I.A."/>
            <person name="McInerney M.J."/>
            <person name="Austin R.N."/>
            <person name="Groves J.T."/>
            <person name="Kukor J.J."/>
            <person name="Suflita J.M."/>
            <person name="Young L.Y."/>
            <person name="Zylstra G.J."/>
            <person name="Wawrik B."/>
        </authorList>
    </citation>
    <scope>NUCLEOTIDE SEQUENCE [LARGE SCALE GENOMIC DNA]</scope>
    <source>
        <strain evidence="3 4">AK-01</strain>
    </source>
</reference>
<dbReference type="Proteomes" id="UP000000739">
    <property type="component" value="Chromosome"/>
</dbReference>
<accession>B8FI40</accession>
<evidence type="ECO:0000259" key="2">
    <source>
        <dbReference type="Pfam" id="PF09335"/>
    </source>
</evidence>
<feature type="transmembrane region" description="Helical" evidence="1">
    <location>
        <begin position="102"/>
        <end position="120"/>
    </location>
</feature>
<keyword evidence="1" id="KW-0812">Transmembrane</keyword>
<feature type="domain" description="VTT" evidence="2">
    <location>
        <begin position="41"/>
        <end position="157"/>
    </location>
</feature>
<evidence type="ECO:0000313" key="3">
    <source>
        <dbReference type="EMBL" id="ACL02607.1"/>
    </source>
</evidence>
<feature type="transmembrane region" description="Helical" evidence="1">
    <location>
        <begin position="132"/>
        <end position="159"/>
    </location>
</feature>
<dbReference type="HOGENOM" id="CLU_098634_1_0_7"/>
<dbReference type="PANTHER" id="PTHR42709">
    <property type="entry name" value="ALKALINE PHOSPHATASE LIKE PROTEIN"/>
    <property type="match status" value="1"/>
</dbReference>
<organism evidence="3 4">
    <name type="scientific">Desulfatibacillum aliphaticivorans</name>
    <dbReference type="NCBI Taxonomy" id="218208"/>
    <lineage>
        <taxon>Bacteria</taxon>
        <taxon>Pseudomonadati</taxon>
        <taxon>Thermodesulfobacteriota</taxon>
        <taxon>Desulfobacteria</taxon>
        <taxon>Desulfobacterales</taxon>
        <taxon>Desulfatibacillaceae</taxon>
        <taxon>Desulfatibacillum</taxon>
    </lineage>
</organism>
<dbReference type="PANTHER" id="PTHR42709:SF11">
    <property type="entry name" value="DEDA FAMILY PROTEIN"/>
    <property type="match status" value="1"/>
</dbReference>
<dbReference type="InterPro" id="IPR032816">
    <property type="entry name" value="VTT_dom"/>
</dbReference>
<dbReference type="eggNOG" id="COG1238">
    <property type="taxonomic scope" value="Bacteria"/>
</dbReference>
<keyword evidence="4" id="KW-1185">Reference proteome</keyword>
<dbReference type="InterPro" id="IPR051311">
    <property type="entry name" value="DedA_domain"/>
</dbReference>
<feature type="transmembrane region" description="Helical" evidence="1">
    <location>
        <begin position="20"/>
        <end position="43"/>
    </location>
</feature>
<evidence type="ECO:0000313" key="4">
    <source>
        <dbReference type="Proteomes" id="UP000000739"/>
    </source>
</evidence>
<feature type="transmembrane region" description="Helical" evidence="1">
    <location>
        <begin position="55"/>
        <end position="74"/>
    </location>
</feature>
<dbReference type="KEGG" id="dal:Dalk_0902"/>
<keyword evidence="1" id="KW-0472">Membrane</keyword>
<name>B8FI40_DESAL</name>
<proteinExistence type="predicted"/>
<protein>
    <submittedName>
        <fullName evidence="3">SNARE associated Golgi protein</fullName>
    </submittedName>
</protein>
<dbReference type="Pfam" id="PF09335">
    <property type="entry name" value="VTT_dom"/>
    <property type="match status" value="1"/>
</dbReference>
<dbReference type="EMBL" id="CP001322">
    <property type="protein sequence ID" value="ACL02607.1"/>
    <property type="molecule type" value="Genomic_DNA"/>
</dbReference>
<gene>
    <name evidence="3" type="ordered locus">Dalk_0902</name>
</gene>
<dbReference type="RefSeq" id="WP_012610045.1">
    <property type="nucleotide sequence ID" value="NC_011768.1"/>
</dbReference>
<evidence type="ECO:0000256" key="1">
    <source>
        <dbReference type="SAM" id="Phobius"/>
    </source>
</evidence>
<sequence length="193" mass="21775">MLKRLYNWVIGWAESPHGVWALAILAFAESSFFPIPPDALLIVLALGMPKKAFKFAAYCSVGSILGGMFGYFLGWQFMDAVGFKIIEFYHLTDKYVHVQELYATYDAWITFAAGFTPIPYKLFTIAGGAFKINFPVFCLASAVSRSARFFLVAACFYYFGPTIKPYIDKYFNLLAVIFTIMLIGGFVLIKYLM</sequence>
<dbReference type="GO" id="GO:0005886">
    <property type="term" value="C:plasma membrane"/>
    <property type="evidence" value="ECO:0007669"/>
    <property type="project" value="TreeGrafter"/>
</dbReference>
<feature type="transmembrane region" description="Helical" evidence="1">
    <location>
        <begin position="171"/>
        <end position="192"/>
    </location>
</feature>